<gene>
    <name evidence="2" type="ORF">FVP77_02250</name>
</gene>
<dbReference type="OrthoDB" id="5140156at2"/>
<organism evidence="2 3">
    <name type="scientific">Microbacterium hatanonis</name>
    <dbReference type="NCBI Taxonomy" id="404366"/>
    <lineage>
        <taxon>Bacteria</taxon>
        <taxon>Bacillati</taxon>
        <taxon>Actinomycetota</taxon>
        <taxon>Actinomycetes</taxon>
        <taxon>Micrococcales</taxon>
        <taxon>Microbacteriaceae</taxon>
        <taxon>Microbacterium</taxon>
    </lineage>
</organism>
<comment type="caution">
    <text evidence="2">The sequence shown here is derived from an EMBL/GenBank/DDBJ whole genome shotgun (WGS) entry which is preliminary data.</text>
</comment>
<dbReference type="RefSeq" id="WP_147893054.1">
    <property type="nucleotide sequence ID" value="NZ_BAAANR010000001.1"/>
</dbReference>
<keyword evidence="3" id="KW-1185">Reference proteome</keyword>
<accession>A0A5C8I357</accession>
<dbReference type="Pfam" id="PF20698">
    <property type="entry name" value="PIN-TPR-GreABC"/>
    <property type="match status" value="1"/>
</dbReference>
<sequence>MALYDREVFAALANLGDVDANVRARLDSVEVRGSSESATDFLLPLLREAHARQMSAADAQAFAYREIAAPLSKLVEQAAPSTGPVLYLAPALLADAERLEGDLGKPALSRLLRNVSSPETRVQLLRDWLEVRPSWLPQSESIDAWLGEVALDAGQLEIARSWLVGALAAGATPRPYLLVRMATTRVGDDEAFALLKEVRGHPLVETVILSEHDLEARQAFLREWSPTSETQRGLWAALNVQQLLEGQDLDGAIRVGQSAFDVDGFAAPGVIAAQALIQRSMTPGRESHVADLSAARSLAIRVRDARRSEGVAAPRAIRVAMHASMLLIDFSTARALFTPAPDGLATPEEASHPDVHEAAVSVLAQLGDISGALKLVSDRTPAEVVLQLRATEAELAGDDDTAHRLWSEAVDAHTDWAEKTSLCFHLASRGIAHRFVDELRPGNEAIAHELDTIVQLFQRRAGSESRAEAMALDNPRIARALAMYYSEADRHDDSLRLAEQVARQWGDPDEWLRAARFYLRRGEHSNAIDRARTAFTVGGEAWGDRASALRLQIAALQDTRQWEDVVSVGRLLLRIQPDSADAGWSVIFALHKSADDEQAFATWKSLPACRQPVSVPEASLWLHLYQRFGTEMAQFSEVLSIIERFPLDEQVRRLAIGAALLAPVTAPDVQIQVTELAEEYHTDFPNHPRLLWTLDLDGEDAGSILAALDAAAGGPRKTNEIEEKAANGTFPIGLLSMWAKRSYAEVLVSRRVAPRFGGTAEGAPAEHKLVEQALRSGVAIDTTAALTLALLPADLGELLAKLPARLLGTYDQLRDVRDASLRLKNAQGEFFPSTVEREPMYFEESPEEVAKQHTLLKALETRLRRSERADPPPLAVPVTSLENISGAWTAAMDRAGEAGVPLWCDDAATRQVAAALGVPAFGTPELTAYARDKKLIAADTADSIDAALIHSCMVGVHYRPAVWHLALTLSSFRPEGLAQAILFGGPDYVVEKLHLVLAGIRNCLTDPNALSAWASVAAKFLSDMTATDAEAVENLVLLLQALLAVPWLAPHQFAFVARGVRAQSGDRWFPALRAAAGNHWRGLVAEASLDVSASYILAQVGGLSSEERQLVLEVVLRNER</sequence>
<dbReference type="AlphaFoldDB" id="A0A5C8I357"/>
<dbReference type="InterPro" id="IPR048987">
    <property type="entry name" value="PIN-TPR-GreABC"/>
</dbReference>
<proteinExistence type="predicted"/>
<feature type="domain" description="PIN" evidence="1">
    <location>
        <begin position="780"/>
        <end position="915"/>
    </location>
</feature>
<reference evidence="2 3" key="1">
    <citation type="submission" date="2019-08" db="EMBL/GenBank/DDBJ databases">
        <authorList>
            <person name="Dong K."/>
        </authorList>
    </citation>
    <scope>NUCLEOTIDE SEQUENCE [LARGE SCALE GENOMIC DNA]</scope>
    <source>
        <strain evidence="2 3">JCM14558</strain>
    </source>
</reference>
<dbReference type="Proteomes" id="UP000321034">
    <property type="component" value="Unassembled WGS sequence"/>
</dbReference>
<evidence type="ECO:0000313" key="2">
    <source>
        <dbReference type="EMBL" id="TXK12323.1"/>
    </source>
</evidence>
<dbReference type="SUPFAM" id="SSF48452">
    <property type="entry name" value="TPR-like"/>
    <property type="match status" value="1"/>
</dbReference>
<evidence type="ECO:0000313" key="3">
    <source>
        <dbReference type="Proteomes" id="UP000321034"/>
    </source>
</evidence>
<dbReference type="Gene3D" id="1.25.40.10">
    <property type="entry name" value="Tetratricopeptide repeat domain"/>
    <property type="match status" value="1"/>
</dbReference>
<evidence type="ECO:0000259" key="1">
    <source>
        <dbReference type="Pfam" id="PF20698"/>
    </source>
</evidence>
<name>A0A5C8I357_9MICO</name>
<dbReference type="InterPro" id="IPR011990">
    <property type="entry name" value="TPR-like_helical_dom_sf"/>
</dbReference>
<dbReference type="EMBL" id="VRSV01000001">
    <property type="protein sequence ID" value="TXK12323.1"/>
    <property type="molecule type" value="Genomic_DNA"/>
</dbReference>
<protein>
    <recommendedName>
        <fullName evidence="1">PIN domain-containing protein</fullName>
    </recommendedName>
</protein>